<dbReference type="PROSITE" id="PS50110">
    <property type="entry name" value="RESPONSE_REGULATORY"/>
    <property type="match status" value="1"/>
</dbReference>
<reference evidence="11" key="1">
    <citation type="submission" date="2020-09" db="EMBL/GenBank/DDBJ databases">
        <title>A novel bacterium of genus Paenibacillus, isolated from South China Sea.</title>
        <authorList>
            <person name="Huang H."/>
            <person name="Mo K."/>
            <person name="Hu Y."/>
        </authorList>
    </citation>
    <scope>NUCLEOTIDE SEQUENCE</scope>
    <source>
        <strain evidence="11">IB182496</strain>
    </source>
</reference>
<organism evidence="11 12">
    <name type="scientific">Paenibacillus sabuli</name>
    <dbReference type="NCBI Taxonomy" id="2772509"/>
    <lineage>
        <taxon>Bacteria</taxon>
        <taxon>Bacillati</taxon>
        <taxon>Bacillota</taxon>
        <taxon>Bacilli</taxon>
        <taxon>Bacillales</taxon>
        <taxon>Paenibacillaceae</taxon>
        <taxon>Paenibacillus</taxon>
    </lineage>
</organism>
<evidence type="ECO:0000256" key="7">
    <source>
        <dbReference type="ARBA" id="ARBA00023163"/>
    </source>
</evidence>
<evidence type="ECO:0000259" key="9">
    <source>
        <dbReference type="PROSITE" id="PS01124"/>
    </source>
</evidence>
<dbReference type="GO" id="GO:0000160">
    <property type="term" value="P:phosphorelay signal transduction system"/>
    <property type="evidence" value="ECO:0007669"/>
    <property type="project" value="UniProtKB-KW"/>
</dbReference>
<dbReference type="SMART" id="SM00342">
    <property type="entry name" value="HTH_ARAC"/>
    <property type="match status" value="1"/>
</dbReference>
<evidence type="ECO:0000256" key="3">
    <source>
        <dbReference type="ARBA" id="ARBA00022553"/>
    </source>
</evidence>
<evidence type="ECO:0000313" key="11">
    <source>
        <dbReference type="EMBL" id="MBD2847056.1"/>
    </source>
</evidence>
<comment type="subcellular location">
    <subcellularLocation>
        <location evidence="1">Cytoplasm</location>
    </subcellularLocation>
</comment>
<dbReference type="AlphaFoldDB" id="A0A927BW86"/>
<dbReference type="EMBL" id="JACXIZ010000032">
    <property type="protein sequence ID" value="MBD2847056.1"/>
    <property type="molecule type" value="Genomic_DNA"/>
</dbReference>
<keyword evidence="7" id="KW-0804">Transcription</keyword>
<keyword evidence="6" id="KW-0238">DNA-binding</keyword>
<dbReference type="Gene3D" id="1.10.10.60">
    <property type="entry name" value="Homeodomain-like"/>
    <property type="match status" value="2"/>
</dbReference>
<dbReference type="Pfam" id="PF00072">
    <property type="entry name" value="Response_reg"/>
    <property type="match status" value="1"/>
</dbReference>
<evidence type="ECO:0000256" key="6">
    <source>
        <dbReference type="ARBA" id="ARBA00023125"/>
    </source>
</evidence>
<dbReference type="Gene3D" id="3.40.50.2300">
    <property type="match status" value="1"/>
</dbReference>
<dbReference type="InterPro" id="IPR009057">
    <property type="entry name" value="Homeodomain-like_sf"/>
</dbReference>
<evidence type="ECO:0000256" key="1">
    <source>
        <dbReference type="ARBA" id="ARBA00004496"/>
    </source>
</evidence>
<dbReference type="InterPro" id="IPR011006">
    <property type="entry name" value="CheY-like_superfamily"/>
</dbReference>
<dbReference type="GO" id="GO:0005737">
    <property type="term" value="C:cytoplasm"/>
    <property type="evidence" value="ECO:0007669"/>
    <property type="project" value="UniProtKB-SubCell"/>
</dbReference>
<dbReference type="InterPro" id="IPR001789">
    <property type="entry name" value="Sig_transdc_resp-reg_receiver"/>
</dbReference>
<evidence type="ECO:0000256" key="4">
    <source>
        <dbReference type="ARBA" id="ARBA00023012"/>
    </source>
</evidence>
<feature type="domain" description="HTH araC/xylS-type" evidence="9">
    <location>
        <begin position="422"/>
        <end position="520"/>
    </location>
</feature>
<keyword evidence="2" id="KW-0963">Cytoplasm</keyword>
<proteinExistence type="predicted"/>
<feature type="domain" description="Response regulatory" evidence="10">
    <location>
        <begin position="4"/>
        <end position="121"/>
    </location>
</feature>
<dbReference type="RefSeq" id="WP_190920034.1">
    <property type="nucleotide sequence ID" value="NZ_JACXIZ010000032.1"/>
</dbReference>
<protein>
    <submittedName>
        <fullName evidence="11">Response regulator</fullName>
    </submittedName>
</protein>
<evidence type="ECO:0000256" key="8">
    <source>
        <dbReference type="PROSITE-ProRule" id="PRU00169"/>
    </source>
</evidence>
<name>A0A927BW86_9BACL</name>
<keyword evidence="5" id="KW-0805">Transcription regulation</keyword>
<keyword evidence="12" id="KW-1185">Reference proteome</keyword>
<evidence type="ECO:0000256" key="2">
    <source>
        <dbReference type="ARBA" id="ARBA00022490"/>
    </source>
</evidence>
<keyword evidence="4" id="KW-0902">Two-component regulatory system</keyword>
<dbReference type="Proteomes" id="UP000621560">
    <property type="component" value="Unassembled WGS sequence"/>
</dbReference>
<gene>
    <name evidence="11" type="ORF">IDH44_17805</name>
</gene>
<dbReference type="Pfam" id="PF12833">
    <property type="entry name" value="HTH_18"/>
    <property type="match status" value="1"/>
</dbReference>
<dbReference type="InterPro" id="IPR018060">
    <property type="entry name" value="HTH_AraC"/>
</dbReference>
<evidence type="ECO:0000313" key="12">
    <source>
        <dbReference type="Proteomes" id="UP000621560"/>
    </source>
</evidence>
<dbReference type="PANTHER" id="PTHR42713">
    <property type="entry name" value="HISTIDINE KINASE-RELATED"/>
    <property type="match status" value="1"/>
</dbReference>
<comment type="caution">
    <text evidence="11">The sequence shown here is derived from an EMBL/GenBank/DDBJ whole genome shotgun (WGS) entry which is preliminary data.</text>
</comment>
<accession>A0A927BW86</accession>
<dbReference type="CDD" id="cd17536">
    <property type="entry name" value="REC_YesN-like"/>
    <property type="match status" value="1"/>
</dbReference>
<feature type="modified residue" description="4-aspartylphosphate" evidence="8">
    <location>
        <position position="56"/>
    </location>
</feature>
<dbReference type="SMART" id="SM00448">
    <property type="entry name" value="REC"/>
    <property type="match status" value="1"/>
</dbReference>
<dbReference type="GO" id="GO:0003700">
    <property type="term" value="F:DNA-binding transcription factor activity"/>
    <property type="evidence" value="ECO:0007669"/>
    <property type="project" value="InterPro"/>
</dbReference>
<dbReference type="PROSITE" id="PS01124">
    <property type="entry name" value="HTH_ARAC_FAMILY_2"/>
    <property type="match status" value="1"/>
</dbReference>
<dbReference type="SUPFAM" id="SSF52172">
    <property type="entry name" value="CheY-like"/>
    <property type="match status" value="1"/>
</dbReference>
<evidence type="ECO:0000256" key="5">
    <source>
        <dbReference type="ARBA" id="ARBA00023015"/>
    </source>
</evidence>
<dbReference type="InterPro" id="IPR051552">
    <property type="entry name" value="HptR"/>
</dbReference>
<dbReference type="PANTHER" id="PTHR42713:SF3">
    <property type="entry name" value="TRANSCRIPTIONAL REGULATORY PROTEIN HPTR"/>
    <property type="match status" value="1"/>
</dbReference>
<dbReference type="GO" id="GO:0043565">
    <property type="term" value="F:sequence-specific DNA binding"/>
    <property type="evidence" value="ECO:0007669"/>
    <property type="project" value="InterPro"/>
</dbReference>
<dbReference type="SUPFAM" id="SSF46689">
    <property type="entry name" value="Homeodomain-like"/>
    <property type="match status" value="2"/>
</dbReference>
<keyword evidence="3 8" id="KW-0597">Phosphoprotein</keyword>
<evidence type="ECO:0000259" key="10">
    <source>
        <dbReference type="PROSITE" id="PS50110"/>
    </source>
</evidence>
<sequence>MAAKVIVIDDKPFIRRSLVETIDWAALDCEMAGSAADGIAGQRLIEELRPDLIITDIRMPGLDGLQLAEFAAELLPSCRIIVITGYEEFDYARRCLRLGVAEYILKPIDHEEVEAAVTKAVRELAAEQRKQREDEWLLPSARKQYISDVLTGRVSVPDSLERFGMHRLEASRYALLIVGDGAATPWESVEAPEGLARLNEAIYALLQPWQEEDDPELFRIDLLNQTVFVFMYRNLRQQSDIRTHMDSLAHALDRLLDEAPYHGFYYAWSEPVRQLDQLRLQFLETGRRLRLRFFEAAEPLDADHVKLSILHELEQFQTQLAAGTQAELEERVGAVLARIAAYARGNVSVAKGLIGELSLTIVRHYYKKTNSDAAFGQSVDEILNRVQRLGDMAQAESYLRELLAACHEQLDAGRPAYSSLVKEVLHYIEAHYAEDLGLKVIAERFQISSGHLSRILRKETGSGFVDIVTRTRLEAAKRLLRDPARRIYEVSELTGFKNYIYFYQVFKKYEHLSPQEYKNNHG</sequence>